<dbReference type="InterPro" id="IPR036890">
    <property type="entry name" value="HATPase_C_sf"/>
</dbReference>
<dbReference type="PRINTS" id="PR00344">
    <property type="entry name" value="BCTRLSENSOR"/>
</dbReference>
<keyword evidence="7 12" id="KW-0812">Transmembrane</keyword>
<evidence type="ECO:0000256" key="9">
    <source>
        <dbReference type="ARBA" id="ARBA00022989"/>
    </source>
</evidence>
<evidence type="ECO:0000256" key="6">
    <source>
        <dbReference type="ARBA" id="ARBA00022679"/>
    </source>
</evidence>
<keyword evidence="16" id="KW-1185">Reference proteome</keyword>
<feature type="transmembrane region" description="Helical" evidence="12">
    <location>
        <begin position="185"/>
        <end position="209"/>
    </location>
</feature>
<dbReference type="Gene3D" id="1.10.287.130">
    <property type="match status" value="1"/>
</dbReference>
<dbReference type="InterPro" id="IPR003594">
    <property type="entry name" value="HATPase_dom"/>
</dbReference>
<comment type="caution">
    <text evidence="15">The sequence shown here is derived from an EMBL/GenBank/DDBJ whole genome shotgun (WGS) entry which is preliminary data.</text>
</comment>
<dbReference type="Proteomes" id="UP000554837">
    <property type="component" value="Unassembled WGS sequence"/>
</dbReference>
<evidence type="ECO:0000256" key="11">
    <source>
        <dbReference type="ARBA" id="ARBA00023136"/>
    </source>
</evidence>
<dbReference type="EMBL" id="JACHHO010000003">
    <property type="protein sequence ID" value="MBB5205250.1"/>
    <property type="molecule type" value="Genomic_DNA"/>
</dbReference>
<dbReference type="InterPro" id="IPR036097">
    <property type="entry name" value="HisK_dim/P_sf"/>
</dbReference>
<protein>
    <recommendedName>
        <fullName evidence="3">histidine kinase</fullName>
        <ecNumber evidence="3">2.7.13.3</ecNumber>
    </recommendedName>
</protein>
<evidence type="ECO:0000256" key="3">
    <source>
        <dbReference type="ARBA" id="ARBA00012438"/>
    </source>
</evidence>
<evidence type="ECO:0000259" key="14">
    <source>
        <dbReference type="PROSITE" id="PS50885"/>
    </source>
</evidence>
<dbReference type="GO" id="GO:0000155">
    <property type="term" value="F:phosphorelay sensor kinase activity"/>
    <property type="evidence" value="ECO:0007669"/>
    <property type="project" value="InterPro"/>
</dbReference>
<evidence type="ECO:0000256" key="5">
    <source>
        <dbReference type="ARBA" id="ARBA00022553"/>
    </source>
</evidence>
<dbReference type="RefSeq" id="WP_138858213.1">
    <property type="nucleotide sequence ID" value="NZ_CP040709.1"/>
</dbReference>
<organism evidence="15 16">
    <name type="scientific">Inhella inkyongensis</name>
    <dbReference type="NCBI Taxonomy" id="392593"/>
    <lineage>
        <taxon>Bacteria</taxon>
        <taxon>Pseudomonadati</taxon>
        <taxon>Pseudomonadota</taxon>
        <taxon>Betaproteobacteria</taxon>
        <taxon>Burkholderiales</taxon>
        <taxon>Sphaerotilaceae</taxon>
        <taxon>Inhella</taxon>
    </lineage>
</organism>
<keyword evidence="5" id="KW-0597">Phosphoprotein</keyword>
<dbReference type="InterPro" id="IPR050428">
    <property type="entry name" value="TCS_sensor_his_kinase"/>
</dbReference>
<keyword evidence="6 15" id="KW-0808">Transferase</keyword>
<dbReference type="InterPro" id="IPR003661">
    <property type="entry name" value="HisK_dim/P_dom"/>
</dbReference>
<evidence type="ECO:0000256" key="1">
    <source>
        <dbReference type="ARBA" id="ARBA00000085"/>
    </source>
</evidence>
<name>A0A840SA36_9BURK</name>
<reference evidence="15 16" key="1">
    <citation type="submission" date="2020-08" db="EMBL/GenBank/DDBJ databases">
        <title>Genomic Encyclopedia of Type Strains, Phase IV (KMG-IV): sequencing the most valuable type-strain genomes for metagenomic binning, comparative biology and taxonomic classification.</title>
        <authorList>
            <person name="Goeker M."/>
        </authorList>
    </citation>
    <scope>NUCLEOTIDE SEQUENCE [LARGE SCALE GENOMIC DNA]</scope>
    <source>
        <strain evidence="15 16">DSM 23958</strain>
    </source>
</reference>
<dbReference type="EC" id="2.7.13.3" evidence="3"/>
<sequence>MHLGLRVLLVFFLLCGLTAYGVLRVVLGEVKPRVREVVEESLVETAHLVAVISAPALQAGGSLQSLNEQLQALPQRSPQAQIWGLKKEALQLRIYLTDARGRVLLDTASPSAVGQDYSRWNDVLRTLRGEYGARASRSRYDDEGSLVLQVAAPILDESGRLIGVASVGKPVAALDPFVARTEQRVWQIGLILVAAALLLGGMLTGWLVWTVRRLRDHALHAQPGAPAPVLRGELGELARAMDAMRARLEGRSQWEQRVRSLTHELKSPLTALRGAGELLQEDLAAPDRERFARQVVDQSLRLQTLAERLLELSKLEAQTTPLRQEALRLDELVRAGAAREAGRCAQAGLQLRGLEDLPAATVHGDPEALALLWANLLGNAIDFAPPGSALDCRLEPREGRWTLSLRDFGPGVPPQTLSRLGEQFLSTTRPDGRKGSGLGLALARQVAQLHGGWLEFEAAEPGLRVRFTLPSHSP</sequence>
<dbReference type="NCBIfam" id="NF008312">
    <property type="entry name" value="PRK11100.1"/>
    <property type="match status" value="1"/>
</dbReference>
<dbReference type="InterPro" id="IPR004358">
    <property type="entry name" value="Sig_transdc_His_kin-like_C"/>
</dbReference>
<keyword evidence="4" id="KW-1003">Cell membrane</keyword>
<comment type="catalytic activity">
    <reaction evidence="1">
        <text>ATP + protein L-histidine = ADP + protein N-phospho-L-histidine.</text>
        <dbReference type="EC" id="2.7.13.3"/>
    </reaction>
</comment>
<dbReference type="SUPFAM" id="SSF55874">
    <property type="entry name" value="ATPase domain of HSP90 chaperone/DNA topoisomerase II/histidine kinase"/>
    <property type="match status" value="1"/>
</dbReference>
<dbReference type="SUPFAM" id="SSF103190">
    <property type="entry name" value="Sensory domain-like"/>
    <property type="match status" value="1"/>
</dbReference>
<proteinExistence type="predicted"/>
<dbReference type="InterPro" id="IPR003660">
    <property type="entry name" value="HAMP_dom"/>
</dbReference>
<evidence type="ECO:0000313" key="15">
    <source>
        <dbReference type="EMBL" id="MBB5205250.1"/>
    </source>
</evidence>
<keyword evidence="8 15" id="KW-0418">Kinase</keyword>
<dbReference type="PROSITE" id="PS50109">
    <property type="entry name" value="HIS_KIN"/>
    <property type="match status" value="1"/>
</dbReference>
<evidence type="ECO:0000259" key="13">
    <source>
        <dbReference type="PROSITE" id="PS50109"/>
    </source>
</evidence>
<dbReference type="SMART" id="SM00388">
    <property type="entry name" value="HisKA"/>
    <property type="match status" value="1"/>
</dbReference>
<dbReference type="CDD" id="cd00082">
    <property type="entry name" value="HisKA"/>
    <property type="match status" value="1"/>
</dbReference>
<keyword evidence="10" id="KW-0902">Two-component regulatory system</keyword>
<gene>
    <name evidence="15" type="ORF">HNQ51_002569</name>
</gene>
<evidence type="ECO:0000256" key="12">
    <source>
        <dbReference type="SAM" id="Phobius"/>
    </source>
</evidence>
<dbReference type="AlphaFoldDB" id="A0A840SA36"/>
<dbReference type="CDD" id="cd00075">
    <property type="entry name" value="HATPase"/>
    <property type="match status" value="1"/>
</dbReference>
<dbReference type="InterPro" id="IPR005467">
    <property type="entry name" value="His_kinase_dom"/>
</dbReference>
<feature type="domain" description="Histidine kinase" evidence="13">
    <location>
        <begin position="260"/>
        <end position="473"/>
    </location>
</feature>
<dbReference type="SMART" id="SM00387">
    <property type="entry name" value="HATPase_c"/>
    <property type="match status" value="1"/>
</dbReference>
<accession>A0A840SA36</accession>
<dbReference type="Pfam" id="PF00512">
    <property type="entry name" value="HisKA"/>
    <property type="match status" value="1"/>
</dbReference>
<comment type="subcellular location">
    <subcellularLocation>
        <location evidence="2">Cell membrane</location>
        <topology evidence="2">Multi-pass membrane protein</topology>
    </subcellularLocation>
</comment>
<dbReference type="GO" id="GO:0005886">
    <property type="term" value="C:plasma membrane"/>
    <property type="evidence" value="ECO:0007669"/>
    <property type="project" value="UniProtKB-SubCell"/>
</dbReference>
<feature type="domain" description="HAMP" evidence="14">
    <location>
        <begin position="205"/>
        <end position="253"/>
    </location>
</feature>
<dbReference type="PROSITE" id="PS50885">
    <property type="entry name" value="HAMP"/>
    <property type="match status" value="1"/>
</dbReference>
<evidence type="ECO:0000256" key="4">
    <source>
        <dbReference type="ARBA" id="ARBA00022475"/>
    </source>
</evidence>
<dbReference type="Gene3D" id="3.30.450.20">
    <property type="entry name" value="PAS domain"/>
    <property type="match status" value="1"/>
</dbReference>
<evidence type="ECO:0000256" key="2">
    <source>
        <dbReference type="ARBA" id="ARBA00004651"/>
    </source>
</evidence>
<dbReference type="PANTHER" id="PTHR45436">
    <property type="entry name" value="SENSOR HISTIDINE KINASE YKOH"/>
    <property type="match status" value="1"/>
</dbReference>
<dbReference type="Pfam" id="PF02518">
    <property type="entry name" value="HATPase_c"/>
    <property type="match status" value="1"/>
</dbReference>
<dbReference type="SUPFAM" id="SSF47384">
    <property type="entry name" value="Homodimeric domain of signal transducing histidine kinase"/>
    <property type="match status" value="1"/>
</dbReference>
<dbReference type="OrthoDB" id="9806130at2"/>
<dbReference type="InterPro" id="IPR029151">
    <property type="entry name" value="Sensor-like_sf"/>
</dbReference>
<dbReference type="PANTHER" id="PTHR45436:SF10">
    <property type="entry name" value="HISTIDINE KINASE"/>
    <property type="match status" value="1"/>
</dbReference>
<evidence type="ECO:0000313" key="16">
    <source>
        <dbReference type="Proteomes" id="UP000554837"/>
    </source>
</evidence>
<evidence type="ECO:0000256" key="10">
    <source>
        <dbReference type="ARBA" id="ARBA00023012"/>
    </source>
</evidence>
<dbReference type="Gene3D" id="3.30.565.10">
    <property type="entry name" value="Histidine kinase-like ATPase, C-terminal domain"/>
    <property type="match status" value="1"/>
</dbReference>
<keyword evidence="11 12" id="KW-0472">Membrane</keyword>
<evidence type="ECO:0000256" key="7">
    <source>
        <dbReference type="ARBA" id="ARBA00022692"/>
    </source>
</evidence>
<keyword evidence="9 12" id="KW-1133">Transmembrane helix</keyword>
<evidence type="ECO:0000256" key="8">
    <source>
        <dbReference type="ARBA" id="ARBA00022777"/>
    </source>
</evidence>